<name>A0A2S6IDF6_9FLAO</name>
<keyword evidence="2" id="KW-1185">Reference proteome</keyword>
<sequence>MGSVKITVYVLLLFSFIKCGEKTKEKIVSQKETKINISRDSDLYVIPLLDDIRVISTNGVGSDWTLDLPYGNLINKKTIGVDSLSVFDEYILVYTESTYLPGEMTEAWVLINTKKKSEFIYKDFELLKKQSLEISKREYEMNEVNDIFVKIQSSNKLPW</sequence>
<gene>
    <name evidence="1" type="ORF">LY01_03010</name>
</gene>
<protein>
    <submittedName>
        <fullName evidence="1">Uncharacterized protein</fullName>
    </submittedName>
</protein>
<organism evidence="1 2">
    <name type="scientific">Nonlabens xylanidelens</name>
    <dbReference type="NCBI Taxonomy" id="191564"/>
    <lineage>
        <taxon>Bacteria</taxon>
        <taxon>Pseudomonadati</taxon>
        <taxon>Bacteroidota</taxon>
        <taxon>Flavobacteriia</taxon>
        <taxon>Flavobacteriales</taxon>
        <taxon>Flavobacteriaceae</taxon>
        <taxon>Nonlabens</taxon>
    </lineage>
</organism>
<dbReference type="Proteomes" id="UP000239002">
    <property type="component" value="Unassembled WGS sequence"/>
</dbReference>
<comment type="caution">
    <text evidence="1">The sequence shown here is derived from an EMBL/GenBank/DDBJ whole genome shotgun (WGS) entry which is preliminary data.</text>
</comment>
<evidence type="ECO:0000313" key="1">
    <source>
        <dbReference type="EMBL" id="PPK92252.1"/>
    </source>
</evidence>
<proteinExistence type="predicted"/>
<dbReference type="EMBL" id="PTJE01000013">
    <property type="protein sequence ID" value="PPK92252.1"/>
    <property type="molecule type" value="Genomic_DNA"/>
</dbReference>
<accession>A0A2S6IDF6</accession>
<dbReference type="RefSeq" id="WP_104516796.1">
    <property type="nucleotide sequence ID" value="NZ_MQVW01000001.1"/>
</dbReference>
<reference evidence="1 2" key="1">
    <citation type="submission" date="2018-02" db="EMBL/GenBank/DDBJ databases">
        <title>Genomic Encyclopedia of Archaeal and Bacterial Type Strains, Phase II (KMG-II): from individual species to whole genera.</title>
        <authorList>
            <person name="Goeker M."/>
        </authorList>
    </citation>
    <scope>NUCLEOTIDE SEQUENCE [LARGE SCALE GENOMIC DNA]</scope>
    <source>
        <strain evidence="1 2">DSM 16809</strain>
    </source>
</reference>
<evidence type="ECO:0000313" key="2">
    <source>
        <dbReference type="Proteomes" id="UP000239002"/>
    </source>
</evidence>
<dbReference type="OrthoDB" id="356143at117743"/>
<dbReference type="AlphaFoldDB" id="A0A2S6IDF6"/>